<sequence length="183" mass="21756">MSDINENEETDSKLADSKLVKVNDWKAEMIKRIKETKIYYVIVTPTPLADGSVNFSEFIEFHKILEDHLNYQPIKLDLTLLDNLLKLHLHNETLKEFKNYLEKQENENKKVSDLSDSLDKVKIYHRDVKKCSRRSRYSKNLLLVIQKLREYKLRETFFRITKLTKTDLCDKDISSIIDKFVKT</sequence>
<dbReference type="EMBL" id="CAJVQB010125282">
    <property type="protein sequence ID" value="CAG8853513.1"/>
    <property type="molecule type" value="Genomic_DNA"/>
</dbReference>
<feature type="coiled-coil region" evidence="1">
    <location>
        <begin position="87"/>
        <end position="114"/>
    </location>
</feature>
<feature type="non-terminal residue" evidence="2">
    <location>
        <position position="183"/>
    </location>
</feature>
<accession>A0ABN7XGK8</accession>
<evidence type="ECO:0000313" key="2">
    <source>
        <dbReference type="EMBL" id="CAG8853513.1"/>
    </source>
</evidence>
<name>A0ABN7XGK8_GIGMA</name>
<gene>
    <name evidence="2" type="ORF">GMARGA_LOCUS42334</name>
</gene>
<comment type="caution">
    <text evidence="2">The sequence shown here is derived from an EMBL/GenBank/DDBJ whole genome shotgun (WGS) entry which is preliminary data.</text>
</comment>
<evidence type="ECO:0000313" key="3">
    <source>
        <dbReference type="Proteomes" id="UP000789901"/>
    </source>
</evidence>
<dbReference type="Proteomes" id="UP000789901">
    <property type="component" value="Unassembled WGS sequence"/>
</dbReference>
<keyword evidence="1" id="KW-0175">Coiled coil</keyword>
<reference evidence="2 3" key="1">
    <citation type="submission" date="2021-06" db="EMBL/GenBank/DDBJ databases">
        <authorList>
            <person name="Kallberg Y."/>
            <person name="Tangrot J."/>
            <person name="Rosling A."/>
        </authorList>
    </citation>
    <scope>NUCLEOTIDE SEQUENCE [LARGE SCALE GENOMIC DNA]</scope>
    <source>
        <strain evidence="2 3">120-4 pot B 10/14</strain>
    </source>
</reference>
<protein>
    <submittedName>
        <fullName evidence="2">26698_t:CDS:1</fullName>
    </submittedName>
</protein>
<proteinExistence type="predicted"/>
<evidence type="ECO:0000256" key="1">
    <source>
        <dbReference type="SAM" id="Coils"/>
    </source>
</evidence>
<keyword evidence="3" id="KW-1185">Reference proteome</keyword>
<organism evidence="2 3">
    <name type="scientific">Gigaspora margarita</name>
    <dbReference type="NCBI Taxonomy" id="4874"/>
    <lineage>
        <taxon>Eukaryota</taxon>
        <taxon>Fungi</taxon>
        <taxon>Fungi incertae sedis</taxon>
        <taxon>Mucoromycota</taxon>
        <taxon>Glomeromycotina</taxon>
        <taxon>Glomeromycetes</taxon>
        <taxon>Diversisporales</taxon>
        <taxon>Gigasporaceae</taxon>
        <taxon>Gigaspora</taxon>
    </lineage>
</organism>